<dbReference type="EMBL" id="GBXM01013833">
    <property type="protein sequence ID" value="JAH94744.1"/>
    <property type="molecule type" value="Transcribed_RNA"/>
</dbReference>
<sequence length="58" mass="7013">MTIYISSQSFTLFRQKLTHFLRRNYNAGCSFIAKINQRFKMKADIFSKQRVCQSWPFE</sequence>
<organism evidence="1">
    <name type="scientific">Anguilla anguilla</name>
    <name type="common">European freshwater eel</name>
    <name type="synonym">Muraena anguilla</name>
    <dbReference type="NCBI Taxonomy" id="7936"/>
    <lineage>
        <taxon>Eukaryota</taxon>
        <taxon>Metazoa</taxon>
        <taxon>Chordata</taxon>
        <taxon>Craniata</taxon>
        <taxon>Vertebrata</taxon>
        <taxon>Euteleostomi</taxon>
        <taxon>Actinopterygii</taxon>
        <taxon>Neopterygii</taxon>
        <taxon>Teleostei</taxon>
        <taxon>Anguilliformes</taxon>
        <taxon>Anguillidae</taxon>
        <taxon>Anguilla</taxon>
    </lineage>
</organism>
<protein>
    <submittedName>
        <fullName evidence="1">Uncharacterized protein</fullName>
    </submittedName>
</protein>
<proteinExistence type="predicted"/>
<accession>A0A0E9WWL2</accession>
<reference evidence="1" key="1">
    <citation type="submission" date="2014-11" db="EMBL/GenBank/DDBJ databases">
        <authorList>
            <person name="Amaro Gonzalez C."/>
        </authorList>
    </citation>
    <scope>NUCLEOTIDE SEQUENCE</scope>
</reference>
<name>A0A0E9WWL2_ANGAN</name>
<evidence type="ECO:0000313" key="1">
    <source>
        <dbReference type="EMBL" id="JAH94744.1"/>
    </source>
</evidence>
<reference evidence="1" key="2">
    <citation type="journal article" date="2015" name="Fish Shellfish Immunol.">
        <title>Early steps in the European eel (Anguilla anguilla)-Vibrio vulnificus interaction in the gills: Role of the RtxA13 toxin.</title>
        <authorList>
            <person name="Callol A."/>
            <person name="Pajuelo D."/>
            <person name="Ebbesson L."/>
            <person name="Teles M."/>
            <person name="MacKenzie S."/>
            <person name="Amaro C."/>
        </authorList>
    </citation>
    <scope>NUCLEOTIDE SEQUENCE</scope>
</reference>
<dbReference type="AlphaFoldDB" id="A0A0E9WWL2"/>